<sequence length="150" mass="17187">MTKLPPDRAPVAESPTNLAVVQEGPRKSRSLPSNRETPHDTYHRIVIPQRLMVVRESTEDLNAIPDQLRALTGILGLLGRTISPTTQTLLSENVVREIRNAFDVCENVAQQVLDNVRKYRRDKLWAKMTWAMFGQKDSQKLRQRVSRTTR</sequence>
<evidence type="ECO:0000256" key="1">
    <source>
        <dbReference type="SAM" id="MobiDB-lite"/>
    </source>
</evidence>
<evidence type="ECO:0000313" key="2">
    <source>
        <dbReference type="EMBL" id="KAK0707893.1"/>
    </source>
</evidence>
<evidence type="ECO:0000313" key="3">
    <source>
        <dbReference type="Proteomes" id="UP001172102"/>
    </source>
</evidence>
<name>A0AA40A2B2_9PEZI</name>
<dbReference type="Proteomes" id="UP001172102">
    <property type="component" value="Unassembled WGS sequence"/>
</dbReference>
<keyword evidence="3" id="KW-1185">Reference proteome</keyword>
<comment type="caution">
    <text evidence="2">The sequence shown here is derived from an EMBL/GenBank/DDBJ whole genome shotgun (WGS) entry which is preliminary data.</text>
</comment>
<reference evidence="2" key="1">
    <citation type="submission" date="2023-06" db="EMBL/GenBank/DDBJ databases">
        <title>Genome-scale phylogeny and comparative genomics of the fungal order Sordariales.</title>
        <authorList>
            <consortium name="Lawrence Berkeley National Laboratory"/>
            <person name="Hensen N."/>
            <person name="Bonometti L."/>
            <person name="Westerberg I."/>
            <person name="Brannstrom I.O."/>
            <person name="Guillou S."/>
            <person name="Cros-Aarteil S."/>
            <person name="Calhoun S."/>
            <person name="Haridas S."/>
            <person name="Kuo A."/>
            <person name="Mondo S."/>
            <person name="Pangilinan J."/>
            <person name="Riley R."/>
            <person name="Labutti K."/>
            <person name="Andreopoulos B."/>
            <person name="Lipzen A."/>
            <person name="Chen C."/>
            <person name="Yanf M."/>
            <person name="Daum C."/>
            <person name="Ng V."/>
            <person name="Clum A."/>
            <person name="Steindorff A."/>
            <person name="Ohm R."/>
            <person name="Martin F."/>
            <person name="Silar P."/>
            <person name="Natvig D."/>
            <person name="Lalanne C."/>
            <person name="Gautier V."/>
            <person name="Ament-Velasquez S.L."/>
            <person name="Kruys A."/>
            <person name="Hutchinson M.I."/>
            <person name="Powell A.J."/>
            <person name="Barry K."/>
            <person name="Miller A.N."/>
            <person name="Grigoriev I.V."/>
            <person name="Debuchy R."/>
            <person name="Gladieux P."/>
            <person name="Thoren M.H."/>
            <person name="Johannesson H."/>
        </authorList>
    </citation>
    <scope>NUCLEOTIDE SEQUENCE</scope>
    <source>
        <strain evidence="2">SMH4607-1</strain>
    </source>
</reference>
<dbReference type="EMBL" id="JAUKUA010000006">
    <property type="protein sequence ID" value="KAK0707893.1"/>
    <property type="molecule type" value="Genomic_DNA"/>
</dbReference>
<feature type="region of interest" description="Disordered" evidence="1">
    <location>
        <begin position="1"/>
        <end position="40"/>
    </location>
</feature>
<dbReference type="AlphaFoldDB" id="A0AA40A2B2"/>
<gene>
    <name evidence="2" type="ORF">B0H67DRAFT_556494</name>
</gene>
<protein>
    <submittedName>
        <fullName evidence="2">Uncharacterized protein</fullName>
    </submittedName>
</protein>
<organism evidence="2 3">
    <name type="scientific">Lasiosphaeris hirsuta</name>
    <dbReference type="NCBI Taxonomy" id="260670"/>
    <lineage>
        <taxon>Eukaryota</taxon>
        <taxon>Fungi</taxon>
        <taxon>Dikarya</taxon>
        <taxon>Ascomycota</taxon>
        <taxon>Pezizomycotina</taxon>
        <taxon>Sordariomycetes</taxon>
        <taxon>Sordariomycetidae</taxon>
        <taxon>Sordariales</taxon>
        <taxon>Lasiosphaeriaceae</taxon>
        <taxon>Lasiosphaeris</taxon>
    </lineage>
</organism>
<accession>A0AA40A2B2</accession>
<proteinExistence type="predicted"/>